<evidence type="ECO:0000313" key="5">
    <source>
        <dbReference type="Proteomes" id="UP000331127"/>
    </source>
</evidence>
<accession>A0A5M3WCH2</accession>
<dbReference type="InterPro" id="IPR027791">
    <property type="entry name" value="Galactosyl_T_C"/>
</dbReference>
<dbReference type="Gene3D" id="3.90.550.10">
    <property type="entry name" value="Spore Coat Polysaccharide Biosynthesis Protein SpsA, Chain A"/>
    <property type="match status" value="1"/>
</dbReference>
<dbReference type="Pfam" id="PF00535">
    <property type="entry name" value="Glycos_transf_2"/>
    <property type="match status" value="1"/>
</dbReference>
<feature type="domain" description="Glycosyltransferase 2-like" evidence="2">
    <location>
        <begin position="8"/>
        <end position="143"/>
    </location>
</feature>
<sequence>MAGSLKCSVVIPTYNRVGLLRHTLESMVGQSLPKDQFEVLVVDDGSTDSTADMVDTFRGRLNLRYFWQEDEGYRAAQARNVGIAAAGGDVTVLIDSGVLAHSECLRAHLASHEKADGPVAVVGYVYCFNLDNEDAKLINEVIDFERPDRTIADLQRKKVWLDVREIFYGLYGDDFGHLPAPWLNFWTCNVSAGTEQLRRIGMFDEAFRKWGGEDIDLGYRLHRDGAYFVLNREAAAIHCPHEKSFDGNNEQAASNYEYMAAKYATPITALLPHIGELNYWELNNIIMARDLPRCAEYVAASGRESS</sequence>
<organism evidence="4 5">
    <name type="scientific">Acrocarpospora macrocephala</name>
    <dbReference type="NCBI Taxonomy" id="150177"/>
    <lineage>
        <taxon>Bacteria</taxon>
        <taxon>Bacillati</taxon>
        <taxon>Actinomycetota</taxon>
        <taxon>Actinomycetes</taxon>
        <taxon>Streptosporangiales</taxon>
        <taxon>Streptosporangiaceae</taxon>
        <taxon>Acrocarpospora</taxon>
    </lineage>
</organism>
<dbReference type="AlphaFoldDB" id="A0A5M3WCH2"/>
<dbReference type="InterPro" id="IPR001173">
    <property type="entry name" value="Glyco_trans_2-like"/>
</dbReference>
<dbReference type="Pfam" id="PF02709">
    <property type="entry name" value="Glyco_transf_7C"/>
    <property type="match status" value="1"/>
</dbReference>
<gene>
    <name evidence="4" type="ORF">Amac_001410</name>
</gene>
<dbReference type="InterPro" id="IPR029044">
    <property type="entry name" value="Nucleotide-diphossugar_trans"/>
</dbReference>
<keyword evidence="5" id="KW-1185">Reference proteome</keyword>
<evidence type="ECO:0000259" key="3">
    <source>
        <dbReference type="Pfam" id="PF02709"/>
    </source>
</evidence>
<dbReference type="InterPro" id="IPR050834">
    <property type="entry name" value="Glycosyltransf_2"/>
</dbReference>
<dbReference type="PANTHER" id="PTHR43685:SF3">
    <property type="entry name" value="SLR2126 PROTEIN"/>
    <property type="match status" value="1"/>
</dbReference>
<proteinExistence type="predicted"/>
<reference evidence="4 5" key="1">
    <citation type="submission" date="2019-10" db="EMBL/GenBank/DDBJ databases">
        <title>Whole genome shotgun sequence of Acrocarpospora macrocephala NBRC 16266.</title>
        <authorList>
            <person name="Ichikawa N."/>
            <person name="Kimura A."/>
            <person name="Kitahashi Y."/>
            <person name="Komaki H."/>
            <person name="Oguchi A."/>
        </authorList>
    </citation>
    <scope>NUCLEOTIDE SEQUENCE [LARGE SCALE GENOMIC DNA]</scope>
    <source>
        <strain evidence="4 5">NBRC 16266</strain>
    </source>
</reference>
<dbReference type="RefSeq" id="WP_155352284.1">
    <property type="nucleotide sequence ID" value="NZ_BAAAHL010000022.1"/>
</dbReference>
<protein>
    <submittedName>
        <fullName evidence="4">Glycosyl transferase</fullName>
    </submittedName>
</protein>
<dbReference type="EMBL" id="BLAE01000003">
    <property type="protein sequence ID" value="GES06546.1"/>
    <property type="molecule type" value="Genomic_DNA"/>
</dbReference>
<evidence type="ECO:0000256" key="1">
    <source>
        <dbReference type="ARBA" id="ARBA00022679"/>
    </source>
</evidence>
<name>A0A5M3WCH2_9ACTN</name>
<dbReference type="Proteomes" id="UP000331127">
    <property type="component" value="Unassembled WGS sequence"/>
</dbReference>
<evidence type="ECO:0000259" key="2">
    <source>
        <dbReference type="Pfam" id="PF00535"/>
    </source>
</evidence>
<evidence type="ECO:0000313" key="4">
    <source>
        <dbReference type="EMBL" id="GES06546.1"/>
    </source>
</evidence>
<dbReference type="OrthoDB" id="4120491at2"/>
<keyword evidence="1 4" id="KW-0808">Transferase</keyword>
<dbReference type="SUPFAM" id="SSF53448">
    <property type="entry name" value="Nucleotide-diphospho-sugar transferases"/>
    <property type="match status" value="1"/>
</dbReference>
<dbReference type="GO" id="GO:0016740">
    <property type="term" value="F:transferase activity"/>
    <property type="evidence" value="ECO:0007669"/>
    <property type="project" value="UniProtKB-KW"/>
</dbReference>
<feature type="domain" description="Galactosyltransferase C-terminal" evidence="3">
    <location>
        <begin position="179"/>
        <end position="225"/>
    </location>
</feature>
<comment type="caution">
    <text evidence="4">The sequence shown here is derived from an EMBL/GenBank/DDBJ whole genome shotgun (WGS) entry which is preliminary data.</text>
</comment>
<dbReference type="PANTHER" id="PTHR43685">
    <property type="entry name" value="GLYCOSYLTRANSFERASE"/>
    <property type="match status" value="1"/>
</dbReference>